<dbReference type="AlphaFoldDB" id="A0A517Y928"/>
<gene>
    <name evidence="1" type="ORF">ETAA8_18070</name>
</gene>
<dbReference type="OrthoDB" id="280020at2"/>
<reference evidence="1 2" key="1">
    <citation type="submission" date="2019-02" db="EMBL/GenBank/DDBJ databases">
        <title>Deep-cultivation of Planctomycetes and their phenomic and genomic characterization uncovers novel biology.</title>
        <authorList>
            <person name="Wiegand S."/>
            <person name="Jogler M."/>
            <person name="Boedeker C."/>
            <person name="Pinto D."/>
            <person name="Vollmers J."/>
            <person name="Rivas-Marin E."/>
            <person name="Kohn T."/>
            <person name="Peeters S.H."/>
            <person name="Heuer A."/>
            <person name="Rast P."/>
            <person name="Oberbeckmann S."/>
            <person name="Bunk B."/>
            <person name="Jeske O."/>
            <person name="Meyerdierks A."/>
            <person name="Storesund J.E."/>
            <person name="Kallscheuer N."/>
            <person name="Luecker S."/>
            <person name="Lage O.M."/>
            <person name="Pohl T."/>
            <person name="Merkel B.J."/>
            <person name="Hornburger P."/>
            <person name="Mueller R.-W."/>
            <person name="Bruemmer F."/>
            <person name="Labrenz M."/>
            <person name="Spormann A.M."/>
            <person name="Op den Camp H."/>
            <person name="Overmann J."/>
            <person name="Amann R."/>
            <person name="Jetten M.S.M."/>
            <person name="Mascher T."/>
            <person name="Medema M.H."/>
            <person name="Devos D.P."/>
            <person name="Kaster A.-K."/>
            <person name="Ovreas L."/>
            <person name="Rohde M."/>
            <person name="Galperin M.Y."/>
            <person name="Jogler C."/>
        </authorList>
    </citation>
    <scope>NUCLEOTIDE SEQUENCE [LARGE SCALE GENOMIC DNA]</scope>
    <source>
        <strain evidence="1 2">ETA_A8</strain>
    </source>
</reference>
<dbReference type="Proteomes" id="UP000315017">
    <property type="component" value="Chromosome"/>
</dbReference>
<name>A0A517Y928_9BACT</name>
<dbReference type="KEGG" id="aagg:ETAA8_18070"/>
<protein>
    <submittedName>
        <fullName evidence="1">Uncharacterized protein</fullName>
    </submittedName>
</protein>
<proteinExistence type="predicted"/>
<dbReference type="EMBL" id="CP036274">
    <property type="protein sequence ID" value="QDU26726.1"/>
    <property type="molecule type" value="Genomic_DNA"/>
</dbReference>
<evidence type="ECO:0000313" key="1">
    <source>
        <dbReference type="EMBL" id="QDU26726.1"/>
    </source>
</evidence>
<keyword evidence="2" id="KW-1185">Reference proteome</keyword>
<evidence type="ECO:0000313" key="2">
    <source>
        <dbReference type="Proteomes" id="UP000315017"/>
    </source>
</evidence>
<accession>A0A517Y928</accession>
<dbReference type="RefSeq" id="WP_145087521.1">
    <property type="nucleotide sequence ID" value="NZ_CP036274.1"/>
</dbReference>
<sequence length="81" mass="8819">MELLIELGGRARCIYGETINLAQLGTLTICRGSHVEPDERGQWVCDLSPVSGPTLGPFVSRSEALTAEVAWLSQHWLLPTA</sequence>
<organism evidence="1 2">
    <name type="scientific">Anatilimnocola aggregata</name>
    <dbReference type="NCBI Taxonomy" id="2528021"/>
    <lineage>
        <taxon>Bacteria</taxon>
        <taxon>Pseudomonadati</taxon>
        <taxon>Planctomycetota</taxon>
        <taxon>Planctomycetia</taxon>
        <taxon>Pirellulales</taxon>
        <taxon>Pirellulaceae</taxon>
        <taxon>Anatilimnocola</taxon>
    </lineage>
</organism>